<dbReference type="AlphaFoldDB" id="A0A0D5LP54"/>
<sequence>MRKLAGLFRAKIRSWFTPPAYDGPIISCSDPEEAYRQACLSAPPFCYVSPALYGLGPTAGEGKDAHPATQPGDEA</sequence>
<gene>
    <name evidence="1" type="ORF">TM49_04365</name>
</gene>
<proteinExistence type="predicted"/>
<dbReference type="KEGG" id="mey:TM49_04365"/>
<reference evidence="1 2" key="1">
    <citation type="journal article" date="2015" name="Genome Announc.">
        <title>Complete genome sequence of Martelella endophytica YC6887, which has antifungal activity associated with a halophyte.</title>
        <authorList>
            <person name="Khan A."/>
            <person name="Khan H."/>
            <person name="Chung E.J."/>
            <person name="Hossain M.T."/>
            <person name="Chung Y.R."/>
        </authorList>
    </citation>
    <scope>NUCLEOTIDE SEQUENCE [LARGE SCALE GENOMIC DNA]</scope>
    <source>
        <strain evidence="1">YC6887</strain>
    </source>
</reference>
<dbReference type="PATRIC" id="fig|1486262.3.peg.892"/>
<dbReference type="HOGENOM" id="CLU_2666791_0_0_5"/>
<keyword evidence="2" id="KW-1185">Reference proteome</keyword>
<dbReference type="STRING" id="1486262.TM49_04365"/>
<organism evidence="1 2">
    <name type="scientific">Martelella endophytica</name>
    <dbReference type="NCBI Taxonomy" id="1486262"/>
    <lineage>
        <taxon>Bacteria</taxon>
        <taxon>Pseudomonadati</taxon>
        <taxon>Pseudomonadota</taxon>
        <taxon>Alphaproteobacteria</taxon>
        <taxon>Hyphomicrobiales</taxon>
        <taxon>Aurantimonadaceae</taxon>
        <taxon>Martelella</taxon>
    </lineage>
</organism>
<evidence type="ECO:0000313" key="2">
    <source>
        <dbReference type="Proteomes" id="UP000032611"/>
    </source>
</evidence>
<evidence type="ECO:0000313" key="1">
    <source>
        <dbReference type="EMBL" id="AJY45098.1"/>
    </source>
</evidence>
<dbReference type="EMBL" id="CP010803">
    <property type="protein sequence ID" value="AJY45098.1"/>
    <property type="molecule type" value="Genomic_DNA"/>
</dbReference>
<dbReference type="Proteomes" id="UP000032611">
    <property type="component" value="Chromosome"/>
</dbReference>
<protein>
    <submittedName>
        <fullName evidence="1">Uncharacterized protein</fullName>
    </submittedName>
</protein>
<name>A0A0D5LP54_MAREN</name>
<accession>A0A0D5LP54</accession>